<dbReference type="GeneID" id="119720999"/>
<evidence type="ECO:0000313" key="3">
    <source>
        <dbReference type="EnsemblMetazoa" id="XP_038046792.1"/>
    </source>
</evidence>
<evidence type="ECO:0000313" key="4">
    <source>
        <dbReference type="Proteomes" id="UP000887568"/>
    </source>
</evidence>
<proteinExistence type="predicted"/>
<feature type="domain" description="Ubiquitin-like" evidence="2">
    <location>
        <begin position="27"/>
        <end position="96"/>
    </location>
</feature>
<dbReference type="InterPro" id="IPR000626">
    <property type="entry name" value="Ubiquitin-like_dom"/>
</dbReference>
<dbReference type="OrthoDB" id="1047367at2759"/>
<organism evidence="3 4">
    <name type="scientific">Patiria miniata</name>
    <name type="common">Bat star</name>
    <name type="synonym">Asterina miniata</name>
    <dbReference type="NCBI Taxonomy" id="46514"/>
    <lineage>
        <taxon>Eukaryota</taxon>
        <taxon>Metazoa</taxon>
        <taxon>Echinodermata</taxon>
        <taxon>Eleutherozoa</taxon>
        <taxon>Asterozoa</taxon>
        <taxon>Asteroidea</taxon>
        <taxon>Valvatacea</taxon>
        <taxon>Valvatida</taxon>
        <taxon>Asterinidae</taxon>
        <taxon>Patiria</taxon>
    </lineage>
</organism>
<dbReference type="CDD" id="cd17039">
    <property type="entry name" value="Ubl_ubiquitin_like"/>
    <property type="match status" value="1"/>
</dbReference>
<reference evidence="3" key="1">
    <citation type="submission" date="2022-11" db="UniProtKB">
        <authorList>
            <consortium name="EnsemblMetazoa"/>
        </authorList>
    </citation>
    <scope>IDENTIFICATION</scope>
</reference>
<dbReference type="EnsemblMetazoa" id="XM_038190864.1">
    <property type="protein sequence ID" value="XP_038046792.1"/>
    <property type="gene ID" value="LOC119720999"/>
</dbReference>
<sequence length="332" mass="36437">MFDEFLLCSNCHFLISSSSQGCKTDKIQIFISTPLASTISLQLHPSTSTSDLKGLLQDKLGIDPEKQHLFTRKGLELCDALSITDHGIEHDATIELRLVSGLLGGRKKNKKSGKGQKPEQTQSSQQPVVPAAEETPLVPQTSSEGAASAASSTPVKASTVASIGVINIQNVTNSPIILGNVSSSSFKYPQMTSAIDVTCKENPHEGMNAQLFEMLKRTVKQYGKTHIMDLVVNVFKECDSELQEATMGSVKFILRVRSRGGLDKLWAMYTTGELAKRLTEILITNELTTEDKSDMAIKVTILERDYRECCKFFDKMQKGKMPLEKIAMTISG</sequence>
<protein>
    <recommendedName>
        <fullName evidence="2">Ubiquitin-like domain-containing protein</fullName>
    </recommendedName>
</protein>
<feature type="compositionally biased region" description="Low complexity" evidence="1">
    <location>
        <begin position="142"/>
        <end position="152"/>
    </location>
</feature>
<dbReference type="Pfam" id="PF00240">
    <property type="entry name" value="ubiquitin"/>
    <property type="match status" value="1"/>
</dbReference>
<feature type="compositionally biased region" description="Polar residues" evidence="1">
    <location>
        <begin position="118"/>
        <end position="127"/>
    </location>
</feature>
<evidence type="ECO:0000259" key="2">
    <source>
        <dbReference type="PROSITE" id="PS50053"/>
    </source>
</evidence>
<dbReference type="SUPFAM" id="SSF54236">
    <property type="entry name" value="Ubiquitin-like"/>
    <property type="match status" value="1"/>
</dbReference>
<dbReference type="InterPro" id="IPR029071">
    <property type="entry name" value="Ubiquitin-like_domsf"/>
</dbReference>
<dbReference type="PROSITE" id="PS50053">
    <property type="entry name" value="UBIQUITIN_2"/>
    <property type="match status" value="1"/>
</dbReference>
<dbReference type="SMART" id="SM00213">
    <property type="entry name" value="UBQ"/>
    <property type="match status" value="1"/>
</dbReference>
<dbReference type="AlphaFoldDB" id="A0A913Z4Y7"/>
<accession>A0A913Z4Y7</accession>
<feature type="region of interest" description="Disordered" evidence="1">
    <location>
        <begin position="105"/>
        <end position="153"/>
    </location>
</feature>
<evidence type="ECO:0000256" key="1">
    <source>
        <dbReference type="SAM" id="MobiDB-lite"/>
    </source>
</evidence>
<keyword evidence="4" id="KW-1185">Reference proteome</keyword>
<feature type="compositionally biased region" description="Basic residues" evidence="1">
    <location>
        <begin position="105"/>
        <end position="114"/>
    </location>
</feature>
<dbReference type="Gene3D" id="3.10.20.90">
    <property type="entry name" value="Phosphatidylinositol 3-kinase Catalytic Subunit, Chain A, domain 1"/>
    <property type="match status" value="1"/>
</dbReference>
<name>A0A913Z4Y7_PATMI</name>
<dbReference type="Proteomes" id="UP000887568">
    <property type="component" value="Unplaced"/>
</dbReference>
<dbReference type="RefSeq" id="XP_038046792.1">
    <property type="nucleotide sequence ID" value="XM_038190864.1"/>
</dbReference>